<keyword evidence="4" id="KW-1185">Reference proteome</keyword>
<dbReference type="InterPro" id="IPR050904">
    <property type="entry name" value="Adhesion/Biosynth-related"/>
</dbReference>
<organism evidence="3 4">
    <name type="scientific">Bemisia tabaci</name>
    <name type="common">Sweetpotato whitefly</name>
    <name type="synonym">Aleurodes tabaci</name>
    <dbReference type="NCBI Taxonomy" id="7038"/>
    <lineage>
        <taxon>Eukaryota</taxon>
        <taxon>Metazoa</taxon>
        <taxon>Ecdysozoa</taxon>
        <taxon>Arthropoda</taxon>
        <taxon>Hexapoda</taxon>
        <taxon>Insecta</taxon>
        <taxon>Pterygota</taxon>
        <taxon>Neoptera</taxon>
        <taxon>Paraneoptera</taxon>
        <taxon>Hemiptera</taxon>
        <taxon>Sternorrhyncha</taxon>
        <taxon>Aleyrodoidea</taxon>
        <taxon>Aleyrodidae</taxon>
        <taxon>Aleyrodinae</taxon>
        <taxon>Bemisia</taxon>
    </lineage>
</organism>
<gene>
    <name evidence="3" type="ORF">BEMITA_LOCUS13659</name>
</gene>
<dbReference type="InterPro" id="IPR000782">
    <property type="entry name" value="FAS1_domain"/>
</dbReference>
<keyword evidence="1" id="KW-0732">Signal</keyword>
<dbReference type="PANTHER" id="PTHR10900:SF80">
    <property type="entry name" value="FASCICLIN-1"/>
    <property type="match status" value="1"/>
</dbReference>
<dbReference type="EMBL" id="OU963870">
    <property type="protein sequence ID" value="CAH0777738.1"/>
    <property type="molecule type" value="Genomic_DNA"/>
</dbReference>
<feature type="domain" description="FAS1" evidence="2">
    <location>
        <begin position="28"/>
        <end position="158"/>
    </location>
</feature>
<evidence type="ECO:0000313" key="4">
    <source>
        <dbReference type="Proteomes" id="UP001152759"/>
    </source>
</evidence>
<protein>
    <recommendedName>
        <fullName evidence="2">FAS1 domain-containing protein</fullName>
    </recommendedName>
</protein>
<feature type="domain" description="FAS1" evidence="2">
    <location>
        <begin position="479"/>
        <end position="631"/>
    </location>
</feature>
<proteinExistence type="predicted"/>
<dbReference type="GO" id="GO:0005615">
    <property type="term" value="C:extracellular space"/>
    <property type="evidence" value="ECO:0007669"/>
    <property type="project" value="TreeGrafter"/>
</dbReference>
<dbReference type="SMART" id="SM00554">
    <property type="entry name" value="FAS1"/>
    <property type="match status" value="4"/>
</dbReference>
<feature type="domain" description="FAS1" evidence="2">
    <location>
        <begin position="335"/>
        <end position="475"/>
    </location>
</feature>
<name>A0A9P0CCJ9_BEMTA</name>
<dbReference type="Gene3D" id="2.30.180.10">
    <property type="entry name" value="FAS1 domain"/>
    <property type="match status" value="4"/>
</dbReference>
<evidence type="ECO:0000313" key="3">
    <source>
        <dbReference type="EMBL" id="CAH0777738.1"/>
    </source>
</evidence>
<dbReference type="AlphaFoldDB" id="A0A9P0CCJ9"/>
<dbReference type="Pfam" id="PF02469">
    <property type="entry name" value="Fasciclin"/>
    <property type="match status" value="4"/>
</dbReference>
<evidence type="ECO:0000256" key="1">
    <source>
        <dbReference type="SAM" id="SignalP"/>
    </source>
</evidence>
<dbReference type="PROSITE" id="PS50213">
    <property type="entry name" value="FAS1"/>
    <property type="match status" value="4"/>
</dbReference>
<reference evidence="3" key="1">
    <citation type="submission" date="2021-12" db="EMBL/GenBank/DDBJ databases">
        <authorList>
            <person name="King R."/>
        </authorList>
    </citation>
    <scope>NUCLEOTIDE SEQUENCE</scope>
</reference>
<feature type="signal peptide" evidence="1">
    <location>
        <begin position="1"/>
        <end position="26"/>
    </location>
</feature>
<dbReference type="Proteomes" id="UP001152759">
    <property type="component" value="Chromosome 9"/>
</dbReference>
<dbReference type="PANTHER" id="PTHR10900">
    <property type="entry name" value="PERIOSTIN-RELATED"/>
    <property type="match status" value="1"/>
</dbReference>
<sequence>MAPRVSVVMLACFVGVMFVDVGGALGEAMTVQRKIMEDADLSQFYSVLERSRQAMASLEYSALTIFAPTNKAFQYKSSNFDDLALYHLCNVPQNLNQLGGSISTELGGSPPLWVTRRNYNNRQDIYVNNAKVIAHRSNYQQANANGKKQVLHIIEEVLEPIITQSDAGFYNPDAFQFLNYTESINNLDFTVRAFRNQVFYNDKTDLYKNAGRHTFFIPVDDKFMSQVRPGKIDQKVIDGHIIANHVLFTNPTPDDVKYQSMAFTDMLKVMISFKKEVEGKDVRVYVKSDTVVGDSTHQTGVVLAEIVKANIPVKNGVVHLISRPLMVVDNTVHQFLKSFENQEDGPLFRFYSAIYDAQPEFMDHLTRMKELTLLAPSNNAWRDPAVNNILRNKTKLQEILYLHLVPSRLSVERIQDMANQQQVNTMANRKSLYFNVLQHGDNKTVTVEGAGVNATVVQPDIAATNGIIHIIDRVLGVPFMTVGRKIATDPMLNDTYWLGQNLNFNDQLDDMSRRYTYFVPRDYAWKKMEVQYPSAYKKFFMRDYGYNVKQILERHLVIADQAYTMNELKEMSHLSGYLNLRLPTSRDVLTVSVTESSDRSFFIEWNNEKIHVFRADVECTNGIIHVIDSVFYQEGDIRVNTGAITASSFSLVCLTFSSALIRLFNSV</sequence>
<evidence type="ECO:0000259" key="2">
    <source>
        <dbReference type="PROSITE" id="PS50213"/>
    </source>
</evidence>
<feature type="domain" description="FAS1" evidence="2">
    <location>
        <begin position="171"/>
        <end position="325"/>
    </location>
</feature>
<dbReference type="SUPFAM" id="SSF82153">
    <property type="entry name" value="FAS1 domain"/>
    <property type="match status" value="4"/>
</dbReference>
<feature type="chain" id="PRO_5040436172" description="FAS1 domain-containing protein" evidence="1">
    <location>
        <begin position="27"/>
        <end position="667"/>
    </location>
</feature>
<dbReference type="InterPro" id="IPR036378">
    <property type="entry name" value="FAS1_dom_sf"/>
</dbReference>
<accession>A0A9P0CCJ9</accession>